<dbReference type="InterPro" id="IPR051150">
    <property type="entry name" value="SWT21/TCAB1_mRNA_Telomere"/>
</dbReference>
<evidence type="ECO:0000313" key="7">
    <source>
        <dbReference type="EMBL" id="CDO93661.1"/>
    </source>
</evidence>
<comment type="function">
    <text evidence="3">Involved in mRNA splicing. Helps to stabilize the U1 snRNP-5' splice site interaction.</text>
</comment>
<dbReference type="Proteomes" id="UP000031516">
    <property type="component" value="Unassembled WGS sequence"/>
</dbReference>
<accession>A0A0A8L6A2</accession>
<gene>
    <name evidence="7" type="ORF">KLDO_g1952B</name>
</gene>
<proteinExistence type="inferred from homology"/>
<dbReference type="EMBL" id="CCBQ010000026">
    <property type="protein sequence ID" value="CDO93661.1"/>
    <property type="molecule type" value="Genomic_DNA"/>
</dbReference>
<evidence type="ECO:0000256" key="5">
    <source>
        <dbReference type="ARBA" id="ARBA00038575"/>
    </source>
</evidence>
<dbReference type="GO" id="GO:0008380">
    <property type="term" value="P:RNA splicing"/>
    <property type="evidence" value="ECO:0007669"/>
    <property type="project" value="UniProtKB-KW"/>
</dbReference>
<protein>
    <recommendedName>
        <fullName evidence="6">Protein SWT21</fullName>
    </recommendedName>
</protein>
<dbReference type="InterPro" id="IPR015943">
    <property type="entry name" value="WD40/YVTN_repeat-like_dom_sf"/>
</dbReference>
<evidence type="ECO:0000256" key="1">
    <source>
        <dbReference type="ARBA" id="ARBA00022664"/>
    </source>
</evidence>
<comment type="similarity">
    <text evidence="4">Belongs to the SWT21 family.</text>
</comment>
<comment type="caution">
    <text evidence="7">The sequence shown here is derived from an EMBL/GenBank/DDBJ whole genome shotgun (WGS) entry which is preliminary data.</text>
</comment>
<dbReference type="AlphaFoldDB" id="A0A0A8L6A2"/>
<sequence length="408" mass="46279">MIASTLNCYHGSDCNELWSREEKLSQTFTASVEGYEFPKLHRSRFHGIERHRPVICSQITWSQDGTSICAVFDDFGVRQYLVPEDPMTNHWVPFTRWFVNSPIVSSVVHPKYSLYETNPLHQTILCASRDLPIRLFSLRSESTNENSLFHYSTVNDENEVFETPYAMTVLDDGNHFMTGSIKNKIAVYDYSRHLPIWQNQWTKQSCGKSSHKAIVSCFDECSETHDSIRFAGTYKTEVFRIDIRSSKTSLVCQRDPSDSWSNGIYQVIKSDNGHYLYCVKRNAKEIDVIDTRMLKCRINTLELPYKVGTQKFKASLNYTEGLLIGSYDGEIARWDRDCIEFGGLAPLQTSGNGIPPTSNILVSNSKARLNCVTTNPVDPSVLAVSTSSDKFADGDSDFETSIALIRTL</sequence>
<reference evidence="7 8" key="1">
    <citation type="submission" date="2014-03" db="EMBL/GenBank/DDBJ databases">
        <title>The genome of Kluyveromyces dobzhanskii.</title>
        <authorList>
            <person name="Nystedt B."/>
            <person name="Astrom S."/>
        </authorList>
    </citation>
    <scope>NUCLEOTIDE SEQUENCE [LARGE SCALE GENOMIC DNA]</scope>
    <source>
        <strain evidence="7 8">CBS 2104</strain>
    </source>
</reference>
<evidence type="ECO:0000256" key="3">
    <source>
        <dbReference type="ARBA" id="ARBA00037270"/>
    </source>
</evidence>
<keyword evidence="8" id="KW-1185">Reference proteome</keyword>
<organism evidence="7 8">
    <name type="scientific">Kluyveromyces dobzhanskii CBS 2104</name>
    <dbReference type="NCBI Taxonomy" id="1427455"/>
    <lineage>
        <taxon>Eukaryota</taxon>
        <taxon>Fungi</taxon>
        <taxon>Dikarya</taxon>
        <taxon>Ascomycota</taxon>
        <taxon>Saccharomycotina</taxon>
        <taxon>Saccharomycetes</taxon>
        <taxon>Saccharomycetales</taxon>
        <taxon>Saccharomycetaceae</taxon>
        <taxon>Kluyveromyces</taxon>
    </lineage>
</organism>
<name>A0A0A8L6A2_9SACH</name>
<evidence type="ECO:0000256" key="6">
    <source>
        <dbReference type="ARBA" id="ARBA00040352"/>
    </source>
</evidence>
<dbReference type="SUPFAM" id="SSF101898">
    <property type="entry name" value="NHL repeat"/>
    <property type="match status" value="1"/>
</dbReference>
<evidence type="ECO:0000256" key="4">
    <source>
        <dbReference type="ARBA" id="ARBA00038156"/>
    </source>
</evidence>
<keyword evidence="1" id="KW-0507">mRNA processing</keyword>
<dbReference type="PANTHER" id="PTHR13211">
    <property type="entry name" value="TELOMERASE CAJAL BODY PROTEIN 1"/>
    <property type="match status" value="1"/>
</dbReference>
<dbReference type="Gene3D" id="2.130.10.10">
    <property type="entry name" value="YVTN repeat-like/Quinoprotein amine dehydrogenase"/>
    <property type="match status" value="1"/>
</dbReference>
<evidence type="ECO:0000313" key="8">
    <source>
        <dbReference type="Proteomes" id="UP000031516"/>
    </source>
</evidence>
<dbReference type="GO" id="GO:0006397">
    <property type="term" value="P:mRNA processing"/>
    <property type="evidence" value="ECO:0007669"/>
    <property type="project" value="UniProtKB-KW"/>
</dbReference>
<dbReference type="PANTHER" id="PTHR13211:SF0">
    <property type="entry name" value="TELOMERASE CAJAL BODY PROTEIN 1"/>
    <property type="match status" value="1"/>
</dbReference>
<evidence type="ECO:0000256" key="2">
    <source>
        <dbReference type="ARBA" id="ARBA00023187"/>
    </source>
</evidence>
<keyword evidence="2" id="KW-0508">mRNA splicing</keyword>
<comment type="subunit">
    <text evidence="5">Associates with snRNPs.</text>
</comment>
<dbReference type="OrthoDB" id="239865at2759"/>